<dbReference type="Proteomes" id="UP000319809">
    <property type="component" value="Chromosome"/>
</dbReference>
<dbReference type="InterPro" id="IPR025857">
    <property type="entry name" value="MacB_PCD"/>
</dbReference>
<evidence type="ECO:0000256" key="2">
    <source>
        <dbReference type="ARBA" id="ARBA00022475"/>
    </source>
</evidence>
<accession>A0A4Y5YEP3</accession>
<sequence>MLWNAVLLAMREIRRNLMRSFLTVLGIVIGVAAVIIMVTIGGGATLQVTEQVASLGSNLLLVSPGQRMGMGQRSSASAFHLADAEAIAREISNISAVAPSSSQGATVVYGNENWSTSIMGSTNQFFVAGNWIFASGRAFTQSELRAGKAICVIGESVRKQLFGEQNPLGQKIRLEKFSCEIIGLLDAKGQSTMGSDQDDLVVIPLRTFQRRLAGNQDIKLIQISVNDGESTQKVKQAIGELLRERRHIASNEEDDFTVMDMKEISNMLSGITKVLTTLLGAVAAVSLLVGGIGIMNIMLVSVTERTREIGIRLAIGAMEREVLLQFLVEAVMLSSLGGIIGIILALIGSVALANLMHIPFVFNLSIVVVSFLFSAAVGVIFGYFPARKAAQLDPIEALRHE</sequence>
<feature type="domain" description="MacB-like periplasmic core" evidence="9">
    <location>
        <begin position="20"/>
        <end position="240"/>
    </location>
</feature>
<feature type="transmembrane region" description="Helical" evidence="7">
    <location>
        <begin position="21"/>
        <end position="44"/>
    </location>
</feature>
<keyword evidence="5 7" id="KW-0472">Membrane</keyword>
<evidence type="ECO:0000313" key="11">
    <source>
        <dbReference type="Proteomes" id="UP000319809"/>
    </source>
</evidence>
<feature type="transmembrane region" description="Helical" evidence="7">
    <location>
        <begin position="322"/>
        <end position="348"/>
    </location>
</feature>
<evidence type="ECO:0000256" key="5">
    <source>
        <dbReference type="ARBA" id="ARBA00023136"/>
    </source>
</evidence>
<feature type="transmembrane region" description="Helical" evidence="7">
    <location>
        <begin position="278"/>
        <end position="302"/>
    </location>
</feature>
<organism evidence="10 11">
    <name type="scientific">Shewanella polaris</name>
    <dbReference type="NCBI Taxonomy" id="2588449"/>
    <lineage>
        <taxon>Bacteria</taxon>
        <taxon>Pseudomonadati</taxon>
        <taxon>Pseudomonadota</taxon>
        <taxon>Gammaproteobacteria</taxon>
        <taxon>Alteromonadales</taxon>
        <taxon>Shewanellaceae</taxon>
        <taxon>Shewanella</taxon>
    </lineage>
</organism>
<dbReference type="GO" id="GO:0022857">
    <property type="term" value="F:transmembrane transporter activity"/>
    <property type="evidence" value="ECO:0007669"/>
    <property type="project" value="TreeGrafter"/>
</dbReference>
<dbReference type="AlphaFoldDB" id="A0A4Y5YEP3"/>
<name>A0A4Y5YEP3_9GAMM</name>
<dbReference type="RefSeq" id="WP_140234078.1">
    <property type="nucleotide sequence ID" value="NZ_CP041036.1"/>
</dbReference>
<evidence type="ECO:0000256" key="1">
    <source>
        <dbReference type="ARBA" id="ARBA00004651"/>
    </source>
</evidence>
<evidence type="ECO:0000256" key="4">
    <source>
        <dbReference type="ARBA" id="ARBA00022989"/>
    </source>
</evidence>
<reference evidence="10 11" key="1">
    <citation type="submission" date="2019-06" db="EMBL/GenBank/DDBJ databases">
        <title>The genome of Shewanella sp. SM1901.</title>
        <authorList>
            <person name="Cha Q."/>
        </authorList>
    </citation>
    <scope>NUCLEOTIDE SEQUENCE [LARGE SCALE GENOMIC DNA]</scope>
    <source>
        <strain evidence="10 11">SM1901</strain>
    </source>
</reference>
<dbReference type="PANTHER" id="PTHR30572:SF4">
    <property type="entry name" value="ABC TRANSPORTER PERMEASE YTRF"/>
    <property type="match status" value="1"/>
</dbReference>
<dbReference type="InterPro" id="IPR050250">
    <property type="entry name" value="Macrolide_Exporter_MacB"/>
</dbReference>
<evidence type="ECO:0000259" key="9">
    <source>
        <dbReference type="Pfam" id="PF12704"/>
    </source>
</evidence>
<dbReference type="Pfam" id="PF02687">
    <property type="entry name" value="FtsX"/>
    <property type="match status" value="1"/>
</dbReference>
<dbReference type="InterPro" id="IPR003838">
    <property type="entry name" value="ABC3_permease_C"/>
</dbReference>
<keyword evidence="3 7" id="KW-0812">Transmembrane</keyword>
<proteinExistence type="inferred from homology"/>
<evidence type="ECO:0000256" key="6">
    <source>
        <dbReference type="ARBA" id="ARBA00038076"/>
    </source>
</evidence>
<comment type="similarity">
    <text evidence="6">Belongs to the ABC-4 integral membrane protein family.</text>
</comment>
<dbReference type="Pfam" id="PF12704">
    <property type="entry name" value="MacB_PCD"/>
    <property type="match status" value="1"/>
</dbReference>
<evidence type="ECO:0000256" key="3">
    <source>
        <dbReference type="ARBA" id="ARBA00022692"/>
    </source>
</evidence>
<evidence type="ECO:0000259" key="8">
    <source>
        <dbReference type="Pfam" id="PF02687"/>
    </source>
</evidence>
<feature type="transmembrane region" description="Helical" evidence="7">
    <location>
        <begin position="360"/>
        <end position="384"/>
    </location>
</feature>
<evidence type="ECO:0000313" key="10">
    <source>
        <dbReference type="EMBL" id="QDE31097.1"/>
    </source>
</evidence>
<dbReference type="KEGG" id="spol:FH971_09020"/>
<keyword evidence="11" id="KW-1185">Reference proteome</keyword>
<protein>
    <submittedName>
        <fullName evidence="10">FtsX-like permease family protein</fullName>
    </submittedName>
</protein>
<evidence type="ECO:0000256" key="7">
    <source>
        <dbReference type="SAM" id="Phobius"/>
    </source>
</evidence>
<dbReference type="GO" id="GO:0005886">
    <property type="term" value="C:plasma membrane"/>
    <property type="evidence" value="ECO:0007669"/>
    <property type="project" value="UniProtKB-SubCell"/>
</dbReference>
<keyword evidence="2" id="KW-1003">Cell membrane</keyword>
<comment type="subcellular location">
    <subcellularLocation>
        <location evidence="1">Cell membrane</location>
        <topology evidence="1">Multi-pass membrane protein</topology>
    </subcellularLocation>
</comment>
<keyword evidence="4 7" id="KW-1133">Transmembrane helix</keyword>
<feature type="domain" description="ABC3 transporter permease C-terminal" evidence="8">
    <location>
        <begin position="281"/>
        <end position="394"/>
    </location>
</feature>
<dbReference type="EMBL" id="CP041036">
    <property type="protein sequence ID" value="QDE31097.1"/>
    <property type="molecule type" value="Genomic_DNA"/>
</dbReference>
<gene>
    <name evidence="10" type="ORF">FH971_09020</name>
</gene>
<dbReference type="PANTHER" id="PTHR30572">
    <property type="entry name" value="MEMBRANE COMPONENT OF TRANSPORTER-RELATED"/>
    <property type="match status" value="1"/>
</dbReference>